<feature type="domain" description="TF-B3" evidence="7">
    <location>
        <begin position="1"/>
        <end position="85"/>
    </location>
</feature>
<reference evidence="8 9" key="1">
    <citation type="submission" date="2018-06" db="EMBL/GenBank/DDBJ databases">
        <title>WGS assembly of Brassica rapa FPsc.</title>
        <authorList>
            <person name="Bowman J."/>
            <person name="Kohchi T."/>
            <person name="Yamato K."/>
            <person name="Jenkins J."/>
            <person name="Shu S."/>
            <person name="Ishizaki K."/>
            <person name="Yamaoka S."/>
            <person name="Nishihama R."/>
            <person name="Nakamura Y."/>
            <person name="Berger F."/>
            <person name="Adam C."/>
            <person name="Aki S."/>
            <person name="Althoff F."/>
            <person name="Araki T."/>
            <person name="Arteaga-Vazquez M."/>
            <person name="Balasubrmanian S."/>
            <person name="Bauer D."/>
            <person name="Boehm C."/>
            <person name="Briginshaw L."/>
            <person name="Caballero-Perez J."/>
            <person name="Catarino B."/>
            <person name="Chen F."/>
            <person name="Chiyoda S."/>
            <person name="Chovatia M."/>
            <person name="Davies K."/>
            <person name="Delmans M."/>
            <person name="Demura T."/>
            <person name="Dierschke T."/>
            <person name="Dolan L."/>
            <person name="Dorantes-Acosta A."/>
            <person name="Eklund D."/>
            <person name="Florent S."/>
            <person name="Flores-Sandoval E."/>
            <person name="Fujiyama A."/>
            <person name="Fukuzawa H."/>
            <person name="Galik B."/>
            <person name="Grimanelli D."/>
            <person name="Grimwood J."/>
            <person name="Grossniklaus U."/>
            <person name="Hamada T."/>
            <person name="Haseloff J."/>
            <person name="Hetherington A."/>
            <person name="Higo A."/>
            <person name="Hirakawa Y."/>
            <person name="Hundley H."/>
            <person name="Ikeda Y."/>
            <person name="Inoue K."/>
            <person name="Inoue S."/>
            <person name="Ishida S."/>
            <person name="Jia Q."/>
            <person name="Kakita M."/>
            <person name="Kanazawa T."/>
            <person name="Kawai Y."/>
            <person name="Kawashima T."/>
            <person name="Kennedy M."/>
            <person name="Kinose K."/>
            <person name="Kinoshita T."/>
            <person name="Kohara Y."/>
            <person name="Koide E."/>
            <person name="Komatsu K."/>
            <person name="Kopischke S."/>
            <person name="Kubo M."/>
            <person name="Kyozuka J."/>
            <person name="Lagercrantz U."/>
            <person name="Lin S."/>
            <person name="Lindquist E."/>
            <person name="Lipzen A."/>
            <person name="Lu C."/>
            <person name="Luna E."/>
            <person name="Martienssen R."/>
            <person name="Minamino N."/>
            <person name="Mizutani M."/>
            <person name="Mizutani M."/>
            <person name="Mochizuki N."/>
            <person name="Monte I."/>
            <person name="Mosher R."/>
            <person name="Nagasaki H."/>
            <person name="Nakagami H."/>
            <person name="Naramoto S."/>
            <person name="Nishitani K."/>
            <person name="Ohtani M."/>
            <person name="Okamoto T."/>
            <person name="Okumura M."/>
            <person name="Phillips J."/>
            <person name="Pollak B."/>
            <person name="Reinders A."/>
            <person name="Roevekamp M."/>
            <person name="Sano R."/>
            <person name="Sawa S."/>
            <person name="Schmid M."/>
            <person name="Shirakawa M."/>
            <person name="Solano R."/>
            <person name="Spunde A."/>
            <person name="Suetsugu N."/>
            <person name="Sugano S."/>
            <person name="Sugiyama A."/>
            <person name="Sun R."/>
            <person name="Suzuki Y."/>
            <person name="Takenaka M."/>
            <person name="Takezawa D."/>
            <person name="Tomogane H."/>
            <person name="Tsuzuki M."/>
            <person name="Ueda T."/>
            <person name="Umeda M."/>
            <person name="Ward J."/>
            <person name="Watanabe Y."/>
            <person name="Yazaki K."/>
            <person name="Yokoyama R."/>
            <person name="Yoshitake Y."/>
            <person name="Yotsui I."/>
            <person name="Zachgo S."/>
            <person name="Schmutz J."/>
        </authorList>
    </citation>
    <scope>NUCLEOTIDE SEQUENCE [LARGE SCALE GENOMIC DNA]</scope>
    <source>
        <strain evidence="9">cv. B-3</strain>
    </source>
</reference>
<dbReference type="SUPFAM" id="SSF101936">
    <property type="entry name" value="DNA-binding pseudobarrel domain"/>
    <property type="match status" value="4"/>
</dbReference>
<keyword evidence="2" id="KW-0805">Transcription regulation</keyword>
<keyword evidence="3" id="KW-0238">DNA-binding</keyword>
<evidence type="ECO:0000313" key="9">
    <source>
        <dbReference type="Proteomes" id="UP000264353"/>
    </source>
</evidence>
<keyword evidence="4" id="KW-0804">Transcription</keyword>
<accession>A0A397ZL11</accession>
<feature type="domain" description="TF-B3" evidence="7">
    <location>
        <begin position="115"/>
        <end position="212"/>
    </location>
</feature>
<dbReference type="EMBL" id="CM010631">
    <property type="protein sequence ID" value="RID66337.1"/>
    <property type="molecule type" value="Genomic_DNA"/>
</dbReference>
<dbReference type="AlphaFoldDB" id="A0A397ZL11"/>
<dbReference type="Gene3D" id="2.40.330.10">
    <property type="entry name" value="DNA-binding pseudobarrel domain"/>
    <property type="match status" value="4"/>
</dbReference>
<dbReference type="InterPro" id="IPR003340">
    <property type="entry name" value="B3_DNA-bd"/>
</dbReference>
<feature type="domain" description="TF-B3" evidence="7">
    <location>
        <begin position="369"/>
        <end position="466"/>
    </location>
</feature>
<feature type="compositionally biased region" description="Acidic residues" evidence="6">
    <location>
        <begin position="331"/>
        <end position="342"/>
    </location>
</feature>
<dbReference type="Pfam" id="PF02362">
    <property type="entry name" value="B3"/>
    <property type="match status" value="4"/>
</dbReference>
<evidence type="ECO:0000256" key="5">
    <source>
        <dbReference type="ARBA" id="ARBA00023242"/>
    </source>
</evidence>
<protein>
    <recommendedName>
        <fullName evidence="7">TF-B3 domain-containing protein</fullName>
    </recommendedName>
</protein>
<dbReference type="SMART" id="SM01019">
    <property type="entry name" value="B3"/>
    <property type="match status" value="4"/>
</dbReference>
<dbReference type="PANTHER" id="PTHR31674:SF55">
    <property type="entry name" value="TF-B3 DOMAIN-CONTAINING PROTEIN"/>
    <property type="match status" value="1"/>
</dbReference>
<proteinExistence type="predicted"/>
<evidence type="ECO:0000313" key="8">
    <source>
        <dbReference type="EMBL" id="RID66337.1"/>
    </source>
</evidence>
<comment type="subcellular location">
    <subcellularLocation>
        <location evidence="1">Nucleus</location>
    </subcellularLocation>
</comment>
<dbReference type="PANTHER" id="PTHR31674">
    <property type="entry name" value="B3 DOMAIN-CONTAINING PROTEIN REM-LIKE 3-RELATED"/>
    <property type="match status" value="1"/>
</dbReference>
<evidence type="ECO:0000259" key="7">
    <source>
        <dbReference type="PROSITE" id="PS50863"/>
    </source>
</evidence>
<dbReference type="InterPro" id="IPR015300">
    <property type="entry name" value="DNA-bd_pseudobarrel_sf"/>
</dbReference>
<evidence type="ECO:0000256" key="6">
    <source>
        <dbReference type="SAM" id="MobiDB-lite"/>
    </source>
</evidence>
<gene>
    <name evidence="8" type="ORF">BRARA_D01487</name>
</gene>
<dbReference type="GO" id="GO:0003677">
    <property type="term" value="F:DNA binding"/>
    <property type="evidence" value="ECO:0007669"/>
    <property type="project" value="UniProtKB-KW"/>
</dbReference>
<feature type="region of interest" description="Disordered" evidence="6">
    <location>
        <begin position="83"/>
        <end position="105"/>
    </location>
</feature>
<evidence type="ECO:0000256" key="4">
    <source>
        <dbReference type="ARBA" id="ARBA00023163"/>
    </source>
</evidence>
<feature type="domain" description="TF-B3" evidence="7">
    <location>
        <begin position="232"/>
        <end position="329"/>
    </location>
</feature>
<evidence type="ECO:0000256" key="1">
    <source>
        <dbReference type="ARBA" id="ARBA00004123"/>
    </source>
</evidence>
<dbReference type="PROSITE" id="PS50863">
    <property type="entry name" value="B3"/>
    <property type="match status" value="4"/>
</dbReference>
<feature type="compositionally biased region" description="Basic and acidic residues" evidence="6">
    <location>
        <begin position="94"/>
        <end position="105"/>
    </location>
</feature>
<feature type="region of interest" description="Disordered" evidence="6">
    <location>
        <begin position="325"/>
        <end position="347"/>
    </location>
</feature>
<evidence type="ECO:0000256" key="2">
    <source>
        <dbReference type="ARBA" id="ARBA00023015"/>
    </source>
</evidence>
<name>A0A397ZL11_BRACM</name>
<dbReference type="CDD" id="cd10017">
    <property type="entry name" value="B3_DNA"/>
    <property type="match status" value="4"/>
</dbReference>
<sequence length="466" mass="52881">MYFQNLPKSFVRANGLETSCGGEIVLMNEKGRPWTLVLKQKLSGTTYIRRGWRRFCIANRLKTGGVYTFKLIQSGRTPVLLLSSKESESESESEERNFEKIQRKKAESSSLDPSCFVANISRATLRYDTLGLSMKFSRENGLEARCGEIVLMNEKGRTWKLNLKRKRSCGTMYITQGWRSFCSANGLRAGSSSTFKLIKRGGTLALLKIQSKKEVKKNNKREAESCTLDPSSYVVNVTPSSLRYDMLYIPKSFARANGLETRSGEIVLMNEKGTSWTLNLKQKSSCGTMYITRGWRRFCRVNGLRAGSFFTFKLIQRGGTLVLRKSPSSTESEDSSEGDEIEPLSTESKSFKKTSSIWKASSSPFQNLFVTLTLKPYEVEKSTLYLPVQFTRRHSINEETRMTLLDKNGVKWSTDLRSEKRSDKIRLVGGWKEFFKANCVEMGESIIVKLIWDGDTSCVLKFCSKV</sequence>
<dbReference type="InterPro" id="IPR039218">
    <property type="entry name" value="REM_fam"/>
</dbReference>
<keyword evidence="5" id="KW-0539">Nucleus</keyword>
<dbReference type="Proteomes" id="UP000264353">
    <property type="component" value="Chromosome A4"/>
</dbReference>
<organism evidence="8 9">
    <name type="scientific">Brassica campestris</name>
    <name type="common">Field mustard</name>
    <dbReference type="NCBI Taxonomy" id="3711"/>
    <lineage>
        <taxon>Eukaryota</taxon>
        <taxon>Viridiplantae</taxon>
        <taxon>Streptophyta</taxon>
        <taxon>Embryophyta</taxon>
        <taxon>Tracheophyta</taxon>
        <taxon>Spermatophyta</taxon>
        <taxon>Magnoliopsida</taxon>
        <taxon>eudicotyledons</taxon>
        <taxon>Gunneridae</taxon>
        <taxon>Pentapetalae</taxon>
        <taxon>rosids</taxon>
        <taxon>malvids</taxon>
        <taxon>Brassicales</taxon>
        <taxon>Brassicaceae</taxon>
        <taxon>Brassiceae</taxon>
        <taxon>Brassica</taxon>
    </lineage>
</organism>
<dbReference type="GO" id="GO:0005634">
    <property type="term" value="C:nucleus"/>
    <property type="evidence" value="ECO:0007669"/>
    <property type="project" value="UniProtKB-SubCell"/>
</dbReference>
<evidence type="ECO:0000256" key="3">
    <source>
        <dbReference type="ARBA" id="ARBA00023125"/>
    </source>
</evidence>